<reference evidence="2 3" key="1">
    <citation type="submission" date="2021-05" db="EMBL/GenBank/DDBJ databases">
        <title>A Polyphasic approach of four new species of the genus Ohtaekwangia: Ohtaekwangia histidinii sp. nov., Ohtaekwangia cretensis sp. nov., Ohtaekwangia indiensis sp. nov., Ohtaekwangia reichenbachii sp. nov. from diverse environment.</title>
        <authorList>
            <person name="Octaviana S."/>
        </authorList>
    </citation>
    <scope>NUCLEOTIDE SEQUENCE [LARGE SCALE GENOMIC DNA]</scope>
    <source>
        <strain evidence="2 3">PWU37</strain>
    </source>
</reference>
<dbReference type="AlphaFoldDB" id="A0AAP2GHU5"/>
<dbReference type="Proteomes" id="UP001319180">
    <property type="component" value="Unassembled WGS sequence"/>
</dbReference>
<feature type="domain" description="DinB-like" evidence="1">
    <location>
        <begin position="9"/>
        <end position="117"/>
    </location>
</feature>
<name>A0AAP2GHU5_9BACT</name>
<protein>
    <submittedName>
        <fullName evidence="2">DinB family protein</fullName>
    </submittedName>
</protein>
<accession>A0AAP2GHU5</accession>
<dbReference type="Pfam" id="PF12867">
    <property type="entry name" value="DinB_2"/>
    <property type="match status" value="1"/>
</dbReference>
<dbReference type="InterPro" id="IPR024775">
    <property type="entry name" value="DinB-like"/>
</dbReference>
<dbReference type="SUPFAM" id="SSF109854">
    <property type="entry name" value="DinB/YfiT-like putative metalloenzymes"/>
    <property type="match status" value="1"/>
</dbReference>
<evidence type="ECO:0000313" key="2">
    <source>
        <dbReference type="EMBL" id="MBT1686780.1"/>
    </source>
</evidence>
<comment type="caution">
    <text evidence="2">The sequence shown here is derived from an EMBL/GenBank/DDBJ whole genome shotgun (WGS) entry which is preliminary data.</text>
</comment>
<dbReference type="EMBL" id="JAHESC010000011">
    <property type="protein sequence ID" value="MBT1686780.1"/>
    <property type="molecule type" value="Genomic_DNA"/>
</dbReference>
<dbReference type="Gene3D" id="1.20.120.450">
    <property type="entry name" value="dinb family like domain"/>
    <property type="match status" value="1"/>
</dbReference>
<keyword evidence="3" id="KW-1185">Reference proteome</keyword>
<dbReference type="RefSeq" id="WP_254090017.1">
    <property type="nucleotide sequence ID" value="NZ_JAHESC010000011.1"/>
</dbReference>
<dbReference type="InterPro" id="IPR034660">
    <property type="entry name" value="DinB/YfiT-like"/>
</dbReference>
<organism evidence="2 3">
    <name type="scientific">Dawidia soli</name>
    <dbReference type="NCBI Taxonomy" id="2782352"/>
    <lineage>
        <taxon>Bacteria</taxon>
        <taxon>Pseudomonadati</taxon>
        <taxon>Bacteroidota</taxon>
        <taxon>Cytophagia</taxon>
        <taxon>Cytophagales</taxon>
        <taxon>Chryseotaleaceae</taxon>
        <taxon>Dawidia</taxon>
    </lineage>
</organism>
<evidence type="ECO:0000259" key="1">
    <source>
        <dbReference type="Pfam" id="PF12867"/>
    </source>
</evidence>
<sequence>MNKHLLNLLDHSRDYTLAVAEAMPAGEYAFKPVNTVWNFGELLHHIAYGIAWWEDNYIKGVKTDWNPPAAAPAKADVKAYLKTMYSDLATTVEKTTFNDHALAGFYATLDHITHHRGQAVTYLRCAGQVPPEYTY</sequence>
<gene>
    <name evidence="2" type="ORF">KK078_09440</name>
</gene>
<proteinExistence type="predicted"/>
<evidence type="ECO:0000313" key="3">
    <source>
        <dbReference type="Proteomes" id="UP001319180"/>
    </source>
</evidence>